<dbReference type="PANTHER" id="PTHR34109:SF1">
    <property type="entry name" value="VOC DOMAIN-CONTAINING PROTEIN"/>
    <property type="match status" value="1"/>
</dbReference>
<dbReference type="AlphaFoldDB" id="A0A4Q1QZQ6"/>
<evidence type="ECO:0000313" key="4">
    <source>
        <dbReference type="Proteomes" id="UP000289482"/>
    </source>
</evidence>
<dbReference type="Pfam" id="PF00903">
    <property type="entry name" value="Glyoxalase"/>
    <property type="match status" value="1"/>
</dbReference>
<evidence type="ECO:0000256" key="1">
    <source>
        <dbReference type="SAM" id="MobiDB-lite"/>
    </source>
</evidence>
<dbReference type="EMBL" id="SDIF01000020">
    <property type="protein sequence ID" value="RXS68095.1"/>
    <property type="molecule type" value="Genomic_DNA"/>
</dbReference>
<dbReference type="InterPro" id="IPR029068">
    <property type="entry name" value="Glyas_Bleomycin-R_OHBP_Dase"/>
</dbReference>
<protein>
    <submittedName>
        <fullName evidence="3">Glyoxalase</fullName>
    </submittedName>
</protein>
<dbReference type="RefSeq" id="WP_129247187.1">
    <property type="nucleotide sequence ID" value="NZ_JABZEL010000009.1"/>
</dbReference>
<dbReference type="PROSITE" id="PS51819">
    <property type="entry name" value="VOC"/>
    <property type="match status" value="1"/>
</dbReference>
<evidence type="ECO:0000259" key="2">
    <source>
        <dbReference type="PROSITE" id="PS51819"/>
    </source>
</evidence>
<reference evidence="3 4" key="1">
    <citation type="submission" date="2019-01" db="EMBL/GenBank/DDBJ databases">
        <title>Draft genome sequences of the type strain Streptomyces sioyaensis DSM 40032 and its novel strain, TM32, a thermotolerant antibiotics-producing actinobacterium.</title>
        <authorList>
            <person name="Nakaew N."/>
            <person name="Lumyong S."/>
            <person name="Sloan W.T."/>
            <person name="Sungthong R."/>
        </authorList>
    </citation>
    <scope>NUCLEOTIDE SEQUENCE [LARGE SCALE GENOMIC DNA]</scope>
    <source>
        <strain evidence="3 4">DSM 40032</strain>
    </source>
</reference>
<dbReference type="InterPro" id="IPR004360">
    <property type="entry name" value="Glyas_Fos-R_dOase_dom"/>
</dbReference>
<feature type="domain" description="VOC" evidence="2">
    <location>
        <begin position="8"/>
        <end position="129"/>
    </location>
</feature>
<gene>
    <name evidence="3" type="ORF">EST54_10030</name>
</gene>
<organism evidence="3 4">
    <name type="scientific">Streptomyces sioyaensis</name>
    <dbReference type="NCBI Taxonomy" id="67364"/>
    <lineage>
        <taxon>Bacteria</taxon>
        <taxon>Bacillati</taxon>
        <taxon>Actinomycetota</taxon>
        <taxon>Actinomycetes</taxon>
        <taxon>Kitasatosporales</taxon>
        <taxon>Streptomycetaceae</taxon>
        <taxon>Streptomyces</taxon>
    </lineage>
</organism>
<dbReference type="GeneID" id="95778329"/>
<evidence type="ECO:0000313" key="3">
    <source>
        <dbReference type="EMBL" id="RXS68095.1"/>
    </source>
</evidence>
<keyword evidence="4" id="KW-1185">Reference proteome</keyword>
<feature type="region of interest" description="Disordered" evidence="1">
    <location>
        <begin position="110"/>
        <end position="136"/>
    </location>
</feature>
<dbReference type="InterPro" id="IPR037523">
    <property type="entry name" value="VOC_core"/>
</dbReference>
<name>A0A4Q1QZQ6_9ACTN</name>
<proteinExistence type="predicted"/>
<dbReference type="Gene3D" id="3.30.720.120">
    <property type="match status" value="1"/>
</dbReference>
<dbReference type="PANTHER" id="PTHR34109">
    <property type="entry name" value="BNAUNNG04460D PROTEIN-RELATED"/>
    <property type="match status" value="1"/>
</dbReference>
<dbReference type="Proteomes" id="UP000289482">
    <property type="component" value="Unassembled WGS sequence"/>
</dbReference>
<accession>A0A4Q1QZQ6</accession>
<sequence length="136" mass="14922">MSDTTPAPQVWPTLRARDARALIRFLADAFGFEETAVIPGEGGHVEHAQLSWPEGGIMLGSVRDGKEDHWPLQPGTFGAYVVTDRPDELYARATAAGAEITEELTVTDYGSRGFGARDPEGNRWSFGTYRGEPRTR</sequence>
<comment type="caution">
    <text evidence="3">The sequence shown here is derived from an EMBL/GenBank/DDBJ whole genome shotgun (WGS) entry which is preliminary data.</text>
</comment>
<dbReference type="SUPFAM" id="SSF54593">
    <property type="entry name" value="Glyoxalase/Bleomycin resistance protein/Dihydroxybiphenyl dioxygenase"/>
    <property type="match status" value="1"/>
</dbReference>
<dbReference type="Gene3D" id="3.30.720.110">
    <property type="match status" value="1"/>
</dbReference>